<comment type="caution">
    <text evidence="1">The sequence shown here is derived from an EMBL/GenBank/DDBJ whole genome shotgun (WGS) entry which is preliminary data.</text>
</comment>
<gene>
    <name evidence="1" type="ORF">TL10_09940</name>
</gene>
<evidence type="ECO:0000313" key="2">
    <source>
        <dbReference type="Proteomes" id="UP000032221"/>
    </source>
</evidence>
<reference evidence="1 2" key="1">
    <citation type="submission" date="2015-01" db="EMBL/GenBank/DDBJ databases">
        <title>Genome sequence of Mycobacterium llatzerense and Mycobacterium immunogenum recovered from brain abscess.</title>
        <authorList>
            <person name="Greninger A.L."/>
            <person name="Langelier C."/>
            <person name="Cunningham G."/>
            <person name="Chiu C.Y."/>
            <person name="Miller S."/>
        </authorList>
    </citation>
    <scope>NUCLEOTIDE SEQUENCE [LARGE SCALE GENOMIC DNA]</scope>
    <source>
        <strain evidence="1 2">CLUC14</strain>
    </source>
</reference>
<dbReference type="Gene3D" id="1.10.8.1060">
    <property type="entry name" value="Corynebacterium glutamicum thioredoxin-dependent arsenate reductase, N-terminal domain"/>
    <property type="match status" value="1"/>
</dbReference>
<accession>A0A0D1L878</accession>
<proteinExistence type="predicted"/>
<organism evidence="1 2">
    <name type="scientific">Mycolicibacterium llatzerense</name>
    <dbReference type="NCBI Taxonomy" id="280871"/>
    <lineage>
        <taxon>Bacteria</taxon>
        <taxon>Bacillati</taxon>
        <taxon>Actinomycetota</taxon>
        <taxon>Actinomycetes</taxon>
        <taxon>Mycobacteriales</taxon>
        <taxon>Mycobacteriaceae</taxon>
        <taxon>Mycolicibacterium</taxon>
    </lineage>
</organism>
<dbReference type="STRING" id="280871.TL10_09940"/>
<dbReference type="RefSeq" id="WP_043391743.1">
    <property type="nucleotide sequence ID" value="NZ_BAAARC010000008.1"/>
</dbReference>
<dbReference type="OrthoDB" id="4277148at2"/>
<keyword evidence="2" id="KW-1185">Reference proteome</keyword>
<evidence type="ECO:0000313" key="1">
    <source>
        <dbReference type="EMBL" id="KIU17095.1"/>
    </source>
</evidence>
<dbReference type="Proteomes" id="UP000032221">
    <property type="component" value="Unassembled WGS sequence"/>
</dbReference>
<dbReference type="AlphaFoldDB" id="A0A0D1L878"/>
<dbReference type="NCBIfam" id="NF046112">
    <property type="entry name" value="MSMEG_6209_Nter"/>
    <property type="match status" value="1"/>
</dbReference>
<name>A0A0D1L878_9MYCO</name>
<protein>
    <submittedName>
        <fullName evidence="1">Uncharacterized protein</fullName>
    </submittedName>
</protein>
<sequence length="72" mass="8038">MSAKTEEQVFNEIESRLTAKFADLPPARVTTVIDGAREQFAGSTIRDFVPLLVERRADDELTRLLADSSDAR</sequence>
<dbReference type="EMBL" id="JXST01000011">
    <property type="protein sequence ID" value="KIU17095.1"/>
    <property type="molecule type" value="Genomic_DNA"/>
</dbReference>
<dbReference type="PATRIC" id="fig|280871.6.peg.2056"/>